<dbReference type="CDD" id="cd04590">
    <property type="entry name" value="CBS_pair_CorC_HlyC_assoc"/>
    <property type="match status" value="1"/>
</dbReference>
<reference evidence="10" key="1">
    <citation type="submission" date="2022-06" db="EMBL/GenBank/DDBJ databases">
        <title>Gracilimonas sp. CAU 1638 isolated from sea sediment.</title>
        <authorList>
            <person name="Kim W."/>
        </authorList>
    </citation>
    <scope>NUCLEOTIDE SEQUENCE</scope>
    <source>
        <strain evidence="10">CAU 1638</strain>
    </source>
</reference>
<protein>
    <submittedName>
        <fullName evidence="10">Hemolysin family protein</fullName>
    </submittedName>
</protein>
<dbReference type="PANTHER" id="PTHR43099">
    <property type="entry name" value="UPF0053 PROTEIN YRKA"/>
    <property type="match status" value="1"/>
</dbReference>
<dbReference type="GO" id="GO:0005886">
    <property type="term" value="C:plasma membrane"/>
    <property type="evidence" value="ECO:0007669"/>
    <property type="project" value="UniProtKB-SubCell"/>
</dbReference>
<dbReference type="InterPro" id="IPR044751">
    <property type="entry name" value="Ion_transp-like_CBS"/>
</dbReference>
<dbReference type="InterPro" id="IPR046342">
    <property type="entry name" value="CBS_dom_sf"/>
</dbReference>
<dbReference type="PROSITE" id="PS51846">
    <property type="entry name" value="CNNM"/>
    <property type="match status" value="1"/>
</dbReference>
<evidence type="ECO:0000256" key="2">
    <source>
        <dbReference type="ARBA" id="ARBA00022475"/>
    </source>
</evidence>
<evidence type="ECO:0000256" key="1">
    <source>
        <dbReference type="ARBA" id="ARBA00004651"/>
    </source>
</evidence>
<dbReference type="Pfam" id="PF01595">
    <property type="entry name" value="CNNM"/>
    <property type="match status" value="1"/>
</dbReference>
<evidence type="ECO:0000256" key="7">
    <source>
        <dbReference type="PROSITE-ProRule" id="PRU01193"/>
    </source>
</evidence>
<gene>
    <name evidence="10" type="ORF">NM125_00575</name>
</gene>
<keyword evidence="3 7" id="KW-0812">Transmembrane</keyword>
<evidence type="ECO:0000259" key="9">
    <source>
        <dbReference type="PROSITE" id="PS51846"/>
    </source>
</evidence>
<dbReference type="RefSeq" id="WP_255131798.1">
    <property type="nucleotide sequence ID" value="NZ_JANDBC010000001.1"/>
</dbReference>
<dbReference type="SUPFAM" id="SSF54631">
    <property type="entry name" value="CBS-domain pair"/>
    <property type="match status" value="1"/>
</dbReference>
<dbReference type="PANTHER" id="PTHR43099:SF5">
    <property type="entry name" value="HLYC_CORC FAMILY TRANSPORTER"/>
    <property type="match status" value="1"/>
</dbReference>
<dbReference type="EMBL" id="JANDBC010000001">
    <property type="protein sequence ID" value="MCP9290067.1"/>
    <property type="molecule type" value="Genomic_DNA"/>
</dbReference>
<dbReference type="InterPro" id="IPR000644">
    <property type="entry name" value="CBS_dom"/>
</dbReference>
<feature type="transmembrane region" description="Helical" evidence="8">
    <location>
        <begin position="56"/>
        <end position="76"/>
    </location>
</feature>
<keyword evidence="5 7" id="KW-1133">Transmembrane helix</keyword>
<keyword evidence="11" id="KW-1185">Reference proteome</keyword>
<evidence type="ECO:0000313" key="10">
    <source>
        <dbReference type="EMBL" id="MCP9290067.1"/>
    </source>
</evidence>
<feature type="transmembrane region" description="Helical" evidence="8">
    <location>
        <begin position="6"/>
        <end position="27"/>
    </location>
</feature>
<dbReference type="Pfam" id="PF00571">
    <property type="entry name" value="CBS"/>
    <property type="match status" value="1"/>
</dbReference>
<proteinExistence type="predicted"/>
<name>A0A9X2RCM8_9BACT</name>
<dbReference type="Proteomes" id="UP001139125">
    <property type="component" value="Unassembled WGS sequence"/>
</dbReference>
<organism evidence="10 11">
    <name type="scientific">Gracilimonas sediminicola</name>
    <dbReference type="NCBI Taxonomy" id="2952158"/>
    <lineage>
        <taxon>Bacteria</taxon>
        <taxon>Pseudomonadati</taxon>
        <taxon>Balneolota</taxon>
        <taxon>Balneolia</taxon>
        <taxon>Balneolales</taxon>
        <taxon>Balneolaceae</taxon>
        <taxon>Gracilimonas</taxon>
    </lineage>
</organism>
<dbReference type="AlphaFoldDB" id="A0A9X2RCM8"/>
<comment type="subcellular location">
    <subcellularLocation>
        <location evidence="1">Cell membrane</location>
        <topology evidence="1">Multi-pass membrane protein</topology>
    </subcellularLocation>
</comment>
<feature type="transmembrane region" description="Helical" evidence="8">
    <location>
        <begin position="96"/>
        <end position="117"/>
    </location>
</feature>
<evidence type="ECO:0000256" key="6">
    <source>
        <dbReference type="ARBA" id="ARBA00023136"/>
    </source>
</evidence>
<sequence>MELTIRLLSGVILLLLNAFFVATEFALTRLRQYKKDQLEDMPGLNRAWEMTKTLEIYLTSCQIGITTTSILLGVIAEPAVTQLIELFFTAETIGSISTHTISIILSVVFINFVHTIWGEQAPTYLGVERAKSVARYCAAPLYWWTYTIYPFLLLGDRITKATLRLFNIEMQRSWLQQESSSTEDIRAEMVELLKSGDMDEERREEIINTLDIEQIPVKDIMIPRDDIVTMSTEKTFRENLATLNRNMHTRYPLVGDSIDDFIGILYTPQITANAEALLEGSKELDDFDWPRMLIEKDLPVSKLIDRFQEEHQELALVKEDEKIIGLVTLTDALETIIGSAEDPLDLLEE</sequence>
<accession>A0A9X2RCM8</accession>
<keyword evidence="6 7" id="KW-0472">Membrane</keyword>
<comment type="caution">
    <text evidence="10">The sequence shown here is derived from an EMBL/GenBank/DDBJ whole genome shotgun (WGS) entry which is preliminary data.</text>
</comment>
<keyword evidence="2" id="KW-1003">Cell membrane</keyword>
<evidence type="ECO:0000256" key="8">
    <source>
        <dbReference type="SAM" id="Phobius"/>
    </source>
</evidence>
<keyword evidence="4" id="KW-0677">Repeat</keyword>
<dbReference type="InterPro" id="IPR051676">
    <property type="entry name" value="UPF0053_domain"/>
</dbReference>
<evidence type="ECO:0000256" key="3">
    <source>
        <dbReference type="ARBA" id="ARBA00022692"/>
    </source>
</evidence>
<evidence type="ECO:0000256" key="5">
    <source>
        <dbReference type="ARBA" id="ARBA00022989"/>
    </source>
</evidence>
<feature type="domain" description="CNNM transmembrane" evidence="9">
    <location>
        <begin position="1"/>
        <end position="202"/>
    </location>
</feature>
<dbReference type="Gene3D" id="3.10.580.10">
    <property type="entry name" value="CBS-domain"/>
    <property type="match status" value="1"/>
</dbReference>
<evidence type="ECO:0000256" key="4">
    <source>
        <dbReference type="ARBA" id="ARBA00022737"/>
    </source>
</evidence>
<dbReference type="InterPro" id="IPR002550">
    <property type="entry name" value="CNNM"/>
</dbReference>
<evidence type="ECO:0000313" key="11">
    <source>
        <dbReference type="Proteomes" id="UP001139125"/>
    </source>
</evidence>